<dbReference type="PATRIC" id="fig|1261658.3.peg.112"/>
<dbReference type="EMBL" id="JACI01000001">
    <property type="protein sequence ID" value="OAQ15070.1"/>
    <property type="molecule type" value="Genomic_DNA"/>
</dbReference>
<dbReference type="RefSeq" id="WP_025289369.1">
    <property type="nucleotide sequence ID" value="NZ_JACI01000001.1"/>
</dbReference>
<sequence>MKLQFKHQQYQLDAVNAVVDCFKGEPYRSMKNYPANRAERKGQQDMYEAFANPELLLLNAELLSNVQQIQLSKNLPKSDRLIGTGSLPINLDIEMETGTGKTYCYIRTIFELNRKYGWSKFIIVVPSIAIREGVKKSFEVMATHFQQDYGKKARHFIYNSKRLHELESFAADSNINVMIINIQAFNAGGKDNRRIYEVLDSFQSRQPIEVIAQTRPILILDEPQKMEGKKTQDALAKFKPLFILRYSATHKTEHNKIYRLDAVDAFHQKLVKKIAVKGIQIQGLNGLGGYLYLQGIEISKRDPVAVVEIEQQLASGEIKRKICKIKKGDSLHTLSNGLAQYQGWNVSDIDARTDQLHFLNGIVLAVGDAVGDLSEEALRRIQIRETIKAHLLKERILFTQGIKTLSLFFIDEVAKYRDYTQADEKGEYARMFEQEYATQVAELLAEPYLNRDYADYLQQIQVEVTHNGYFAIDKKTKRLTDPSVKTRGEEAGLSDDTDAYDLILKDKEKLLSFDEPTRFIFSHSALREGWDNPNVFTICLLKHSDNNVSRRQEVGRGLRLAVNKKGERQDNLNTVHQINELTVVANESYTDFVKGLQSEISETLSRLSVFNEAFFVGKVLCGHDKKLEINEKQARLLYKYLLKNDFVDDDDQLTPEFHSAVENGALALPAEFVEYQAALVALICRSAQSHVPIENTNRAKSNPLNANFHRKEFQALWQKIHHKAVYQVDFDSQELISNAVRALERELNVMPLTYRLESGEQIGIDQFKVREAVTNQYNVTLNSKVKYDLVGTLAKNVGLTRKTIAVILKQISSQSFAKFALNPEQFISEASRLIKEQLATIFIERLSYHRTNEVFDTTLFTAEQTIRDFSKAVIGLKKHIYDYAVVDSQGIERNFVEALDKDRDVVVYAKLPRGFAIPTPVGDYNPDWAISFMSGEVKHTYFIAETKGSISSMDLRGTEKAKIECARKFFQKMSADTVHYDVVKDFEGLISLVK</sequence>
<feature type="domain" description="Helicase/UvrB N-terminal" evidence="1">
    <location>
        <begin position="90"/>
        <end position="250"/>
    </location>
</feature>
<comment type="caution">
    <text evidence="3">The sequence shown here is derived from an EMBL/GenBank/DDBJ whole genome shotgun (WGS) entry which is preliminary data.</text>
</comment>
<dbReference type="Proteomes" id="UP000078358">
    <property type="component" value="Unassembled WGS sequence"/>
</dbReference>
<evidence type="ECO:0000313" key="4">
    <source>
        <dbReference type="Proteomes" id="UP000078358"/>
    </source>
</evidence>
<evidence type="ECO:0000259" key="2">
    <source>
        <dbReference type="Pfam" id="PF19778"/>
    </source>
</evidence>
<dbReference type="InterPro" id="IPR045572">
    <property type="entry name" value="RE_endonuc_C"/>
</dbReference>
<proteinExistence type="predicted"/>
<dbReference type="Pfam" id="PF04851">
    <property type="entry name" value="ResIII"/>
    <property type="match status" value="1"/>
</dbReference>
<dbReference type="Pfam" id="PF19778">
    <property type="entry name" value="RE_endonuc"/>
    <property type="match status" value="1"/>
</dbReference>
<dbReference type="Gene3D" id="3.40.50.300">
    <property type="entry name" value="P-loop containing nucleotide triphosphate hydrolases"/>
    <property type="match status" value="2"/>
</dbReference>
<dbReference type="GO" id="GO:0015668">
    <property type="term" value="F:type III site-specific deoxyribonuclease activity"/>
    <property type="evidence" value="ECO:0007669"/>
    <property type="project" value="InterPro"/>
</dbReference>
<dbReference type="InterPro" id="IPR027417">
    <property type="entry name" value="P-loop_NTPase"/>
</dbReference>
<protein>
    <submittedName>
        <fullName evidence="3">Type III restriction enzyme, res subunit</fullName>
    </submittedName>
</protein>
<dbReference type="REBASE" id="158162">
    <property type="entry name" value="BtrY31ORF545P"/>
</dbReference>
<dbReference type="GO" id="GO:0003677">
    <property type="term" value="F:DNA binding"/>
    <property type="evidence" value="ECO:0007669"/>
    <property type="project" value="InterPro"/>
</dbReference>
<gene>
    <name evidence="3" type="ORF">F480_00555</name>
</gene>
<evidence type="ECO:0000313" key="3">
    <source>
        <dbReference type="EMBL" id="OAQ15070.1"/>
    </source>
</evidence>
<accession>A0A179CZL7</accession>
<dbReference type="InterPro" id="IPR006935">
    <property type="entry name" value="Helicase/UvrB_N"/>
</dbReference>
<dbReference type="SUPFAM" id="SSF52540">
    <property type="entry name" value="P-loop containing nucleoside triphosphate hydrolases"/>
    <property type="match status" value="2"/>
</dbReference>
<evidence type="ECO:0000259" key="1">
    <source>
        <dbReference type="Pfam" id="PF04851"/>
    </source>
</evidence>
<reference evidence="3 4" key="1">
    <citation type="submission" date="2014-01" db="EMBL/GenBank/DDBJ databases">
        <authorList>
            <person name="Zuccon D."/>
        </authorList>
    </citation>
    <scope>NUCLEOTIDE SEQUENCE [LARGE SCALE GENOMIC DNA]</scope>
    <source>
        <strain evidence="3 4">Y31</strain>
    </source>
</reference>
<feature type="domain" description="Type III restriction enzyme C-terminal endonuclease" evidence="2">
    <location>
        <begin position="877"/>
        <end position="985"/>
    </location>
</feature>
<name>A0A179CZL7_BIBTR</name>
<dbReference type="GO" id="GO:0005524">
    <property type="term" value="F:ATP binding"/>
    <property type="evidence" value="ECO:0007669"/>
    <property type="project" value="InterPro"/>
</dbReference>
<organism evidence="3 4">
    <name type="scientific">Bibersteinia trehalosi Y31</name>
    <dbReference type="NCBI Taxonomy" id="1261658"/>
    <lineage>
        <taxon>Bacteria</taxon>
        <taxon>Pseudomonadati</taxon>
        <taxon>Pseudomonadota</taxon>
        <taxon>Gammaproteobacteria</taxon>
        <taxon>Pasteurellales</taxon>
        <taxon>Pasteurellaceae</taxon>
        <taxon>Bibersteinia</taxon>
    </lineage>
</organism>
<dbReference type="AlphaFoldDB" id="A0A179CZL7"/>